<proteinExistence type="predicted"/>
<keyword evidence="2" id="KW-1185">Reference proteome</keyword>
<dbReference type="AlphaFoldDB" id="A0A8H7AAX4"/>
<gene>
    <name evidence="1" type="ORF">GJ744_003289</name>
</gene>
<dbReference type="Proteomes" id="UP000606974">
    <property type="component" value="Unassembled WGS sequence"/>
</dbReference>
<name>A0A8H7AAX4_9EURO</name>
<evidence type="ECO:0000313" key="2">
    <source>
        <dbReference type="Proteomes" id="UP000606974"/>
    </source>
</evidence>
<organism evidence="1 2">
    <name type="scientific">Endocarpon pusillum</name>
    <dbReference type="NCBI Taxonomy" id="364733"/>
    <lineage>
        <taxon>Eukaryota</taxon>
        <taxon>Fungi</taxon>
        <taxon>Dikarya</taxon>
        <taxon>Ascomycota</taxon>
        <taxon>Pezizomycotina</taxon>
        <taxon>Eurotiomycetes</taxon>
        <taxon>Chaetothyriomycetidae</taxon>
        <taxon>Verrucariales</taxon>
        <taxon>Verrucariaceae</taxon>
        <taxon>Endocarpon</taxon>
    </lineage>
</organism>
<dbReference type="EMBL" id="JAACFV010000162">
    <property type="protein sequence ID" value="KAF7503797.1"/>
    <property type="molecule type" value="Genomic_DNA"/>
</dbReference>
<comment type="caution">
    <text evidence="1">The sequence shown here is derived from an EMBL/GenBank/DDBJ whole genome shotgun (WGS) entry which is preliminary data.</text>
</comment>
<sequence length="106" mass="11697">MVSSCVFNVLSSLFRRPSTVGTDDLETSVIDLDSLPGTATAIGVSACSILGEDDDLGFGLGWRKLQDLFQKDFIFNARVYEIPSDNLAVMLYLELASFFVQHSLER</sequence>
<protein>
    <submittedName>
        <fullName evidence="1">Uncharacterized protein</fullName>
    </submittedName>
</protein>
<reference evidence="1" key="1">
    <citation type="submission" date="2020-02" db="EMBL/GenBank/DDBJ databases">
        <authorList>
            <person name="Palmer J.M."/>
        </authorList>
    </citation>
    <scope>NUCLEOTIDE SEQUENCE</scope>
    <source>
        <strain evidence="1">EPUS1.4</strain>
        <tissue evidence="1">Thallus</tissue>
    </source>
</reference>
<evidence type="ECO:0000313" key="1">
    <source>
        <dbReference type="EMBL" id="KAF7503797.1"/>
    </source>
</evidence>
<accession>A0A8H7AAX4</accession>